<gene>
    <name evidence="2" type="ORF">SAMN05216283_11356</name>
</gene>
<evidence type="ECO:0000256" key="1">
    <source>
        <dbReference type="SAM" id="Phobius"/>
    </source>
</evidence>
<protein>
    <submittedName>
        <fullName evidence="2">Uncharacterized protein</fullName>
    </submittedName>
</protein>
<feature type="transmembrane region" description="Helical" evidence="1">
    <location>
        <begin position="34"/>
        <end position="50"/>
    </location>
</feature>
<dbReference type="Proteomes" id="UP000198964">
    <property type="component" value="Unassembled WGS sequence"/>
</dbReference>
<sequence>MNFYGLPVFLLILGFIGLFFFIKDFNQTNKISDLAFYIIICLLSGLFLILRQRKRLKFKRFDLGGELEDFKIKVRELLKENKWEIDYDNKTFLQATYRGSVFSLDMLTLRFKDKEILWNIIHHPSSHNSIASTFSINRQGKQIMKKIKTRA</sequence>
<keyword evidence="1" id="KW-1133">Transmembrane helix</keyword>
<keyword evidence="1" id="KW-0472">Membrane</keyword>
<evidence type="ECO:0000313" key="3">
    <source>
        <dbReference type="Proteomes" id="UP000198964"/>
    </source>
</evidence>
<keyword evidence="1" id="KW-0812">Transmembrane</keyword>
<proteinExistence type="predicted"/>
<accession>A0A1I2KY18</accession>
<feature type="transmembrane region" description="Helical" evidence="1">
    <location>
        <begin position="5"/>
        <end position="22"/>
    </location>
</feature>
<name>A0A1I2KY18_9BACT</name>
<dbReference type="EMBL" id="FONW01000013">
    <property type="protein sequence ID" value="SFF69806.1"/>
    <property type="molecule type" value="Genomic_DNA"/>
</dbReference>
<evidence type="ECO:0000313" key="2">
    <source>
        <dbReference type="EMBL" id="SFF69806.1"/>
    </source>
</evidence>
<dbReference type="AlphaFoldDB" id="A0A1I2KY18"/>
<dbReference type="STRING" id="655355.SAMN05216283_11356"/>
<keyword evidence="3" id="KW-1185">Reference proteome</keyword>
<reference evidence="2 3" key="1">
    <citation type="submission" date="2016-10" db="EMBL/GenBank/DDBJ databases">
        <authorList>
            <person name="de Groot N.N."/>
        </authorList>
    </citation>
    <scope>NUCLEOTIDE SEQUENCE [LARGE SCALE GENOMIC DNA]</scope>
    <source>
        <strain evidence="2 3">CGMCC 1.9156</strain>
    </source>
</reference>
<organism evidence="2 3">
    <name type="scientific">Sunxiuqinia elliptica</name>
    <dbReference type="NCBI Taxonomy" id="655355"/>
    <lineage>
        <taxon>Bacteria</taxon>
        <taxon>Pseudomonadati</taxon>
        <taxon>Bacteroidota</taxon>
        <taxon>Bacteroidia</taxon>
        <taxon>Marinilabiliales</taxon>
        <taxon>Prolixibacteraceae</taxon>
        <taxon>Sunxiuqinia</taxon>
    </lineage>
</organism>